<dbReference type="InParanoid" id="A0A251TRF7"/>
<reference evidence="1 3" key="1">
    <citation type="journal article" date="2017" name="Nature">
        <title>The sunflower genome provides insights into oil metabolism, flowering and Asterid evolution.</title>
        <authorList>
            <person name="Badouin H."/>
            <person name="Gouzy J."/>
            <person name="Grassa C.J."/>
            <person name="Murat F."/>
            <person name="Staton S.E."/>
            <person name="Cottret L."/>
            <person name="Lelandais-Briere C."/>
            <person name="Owens G.L."/>
            <person name="Carrere S."/>
            <person name="Mayjonade B."/>
            <person name="Legrand L."/>
            <person name="Gill N."/>
            <person name="Kane N.C."/>
            <person name="Bowers J.E."/>
            <person name="Hubner S."/>
            <person name="Bellec A."/>
            <person name="Berard A."/>
            <person name="Berges H."/>
            <person name="Blanchet N."/>
            <person name="Boniface M.C."/>
            <person name="Brunel D."/>
            <person name="Catrice O."/>
            <person name="Chaidir N."/>
            <person name="Claudel C."/>
            <person name="Donnadieu C."/>
            <person name="Faraut T."/>
            <person name="Fievet G."/>
            <person name="Helmstetter N."/>
            <person name="King M."/>
            <person name="Knapp S.J."/>
            <person name="Lai Z."/>
            <person name="Le Paslier M.C."/>
            <person name="Lippi Y."/>
            <person name="Lorenzon L."/>
            <person name="Mandel J.R."/>
            <person name="Marage G."/>
            <person name="Marchand G."/>
            <person name="Marquand E."/>
            <person name="Bret-Mestries E."/>
            <person name="Morien E."/>
            <person name="Nambeesan S."/>
            <person name="Nguyen T."/>
            <person name="Pegot-Espagnet P."/>
            <person name="Pouilly N."/>
            <person name="Raftis F."/>
            <person name="Sallet E."/>
            <person name="Schiex T."/>
            <person name="Thomas J."/>
            <person name="Vandecasteele C."/>
            <person name="Vares D."/>
            <person name="Vear F."/>
            <person name="Vautrin S."/>
            <person name="Crespi M."/>
            <person name="Mangin B."/>
            <person name="Burke J.M."/>
            <person name="Salse J."/>
            <person name="Munos S."/>
            <person name="Vincourt P."/>
            <person name="Rieseberg L.H."/>
            <person name="Langlade N.B."/>
        </authorList>
    </citation>
    <scope>NUCLEOTIDE SEQUENCE [LARGE SCALE GENOMIC DNA]</scope>
    <source>
        <strain evidence="3">cv. SF193</strain>
        <tissue evidence="1">Leaves</tissue>
    </source>
</reference>
<accession>A0A251TRF7</accession>
<protein>
    <submittedName>
        <fullName evidence="2">Uncharacterized protein</fullName>
    </submittedName>
</protein>
<dbReference type="Proteomes" id="UP000215914">
    <property type="component" value="Chromosome 9"/>
</dbReference>
<dbReference type="EMBL" id="MNCJ02000324">
    <property type="protein sequence ID" value="KAF5789086.1"/>
    <property type="molecule type" value="Genomic_DNA"/>
</dbReference>
<gene>
    <name evidence="2" type="ORF">HannXRQ_Chr09g0241161</name>
    <name evidence="1" type="ORF">HanXRQr2_Chr09g0366701</name>
</gene>
<dbReference type="Gramene" id="mRNA:HanXRQr2_Chr09g0366701">
    <property type="protein sequence ID" value="CDS:HanXRQr2_Chr09g0366701.1"/>
    <property type="gene ID" value="HanXRQr2_Chr09g0366701"/>
</dbReference>
<dbReference type="EMBL" id="CM007898">
    <property type="protein sequence ID" value="OTG13707.1"/>
    <property type="molecule type" value="Genomic_DNA"/>
</dbReference>
<name>A0A251TRF7_HELAN</name>
<dbReference type="Pfam" id="PF05056">
    <property type="entry name" value="DUF674"/>
    <property type="match status" value="2"/>
</dbReference>
<evidence type="ECO:0000313" key="2">
    <source>
        <dbReference type="EMBL" id="OTG13707.1"/>
    </source>
</evidence>
<reference evidence="2" key="2">
    <citation type="submission" date="2017-02" db="EMBL/GenBank/DDBJ databases">
        <title>Sunflower complete genome.</title>
        <authorList>
            <person name="Langlade N."/>
            <person name="Munos S."/>
        </authorList>
    </citation>
    <scope>NUCLEOTIDE SEQUENCE [LARGE SCALE GENOMIC DNA]</scope>
    <source>
        <tissue evidence="2">Leaves</tissue>
    </source>
</reference>
<reference evidence="1" key="3">
    <citation type="submission" date="2020-06" db="EMBL/GenBank/DDBJ databases">
        <title>Helianthus annuus Genome sequencing and assembly Release 2.</title>
        <authorList>
            <person name="Gouzy J."/>
            <person name="Langlade N."/>
            <person name="Munos S."/>
        </authorList>
    </citation>
    <scope>NUCLEOTIDE SEQUENCE</scope>
    <source>
        <tissue evidence="1">Leaves</tissue>
    </source>
</reference>
<keyword evidence="3" id="KW-1185">Reference proteome</keyword>
<dbReference type="AlphaFoldDB" id="A0A251TRF7"/>
<organism evidence="2 3">
    <name type="scientific">Helianthus annuus</name>
    <name type="common">Common sunflower</name>
    <dbReference type="NCBI Taxonomy" id="4232"/>
    <lineage>
        <taxon>Eukaryota</taxon>
        <taxon>Viridiplantae</taxon>
        <taxon>Streptophyta</taxon>
        <taxon>Embryophyta</taxon>
        <taxon>Tracheophyta</taxon>
        <taxon>Spermatophyta</taxon>
        <taxon>Magnoliopsida</taxon>
        <taxon>eudicotyledons</taxon>
        <taxon>Gunneridae</taxon>
        <taxon>Pentapetalae</taxon>
        <taxon>asterids</taxon>
        <taxon>campanulids</taxon>
        <taxon>Asterales</taxon>
        <taxon>Asteraceae</taxon>
        <taxon>Asteroideae</taxon>
        <taxon>Heliantheae alliance</taxon>
        <taxon>Heliantheae</taxon>
        <taxon>Helianthus</taxon>
    </lineage>
</organism>
<dbReference type="PANTHER" id="PTHR33103">
    <property type="entry name" value="OS01G0153900 PROTEIN"/>
    <property type="match status" value="1"/>
</dbReference>
<dbReference type="PANTHER" id="PTHR33103:SF27">
    <property type="entry name" value="OS04G0594700 PROTEIN"/>
    <property type="match status" value="1"/>
</dbReference>
<dbReference type="InterPro" id="IPR007750">
    <property type="entry name" value="DUF674"/>
</dbReference>
<sequence>MALSLDSVFTYLVFNRISSIRDLVVPSQRSDIDQTVLMKKDVSLQKSTGKLLFAEARGDFILLLFDILSFPLGTVVGELMKVGVSSLTCINNIFKSISDMSVRRYLKSQDIKDILLKPQFPPIHHLFQLKGTPLHYGDLSCKDLKIDKGLLKQSGMFIVTDDLIITPSSSYSTLCTLNNKKVSFDDIETYEISIGSTEVSQSYTLDFFVNRLQIFMLVLCSFFYYHFSLQGLKILNASLRSCSTLTDSLEHLLKK</sequence>
<evidence type="ECO:0000313" key="1">
    <source>
        <dbReference type="EMBL" id="KAF5789086.1"/>
    </source>
</evidence>
<evidence type="ECO:0000313" key="3">
    <source>
        <dbReference type="Proteomes" id="UP000215914"/>
    </source>
</evidence>
<proteinExistence type="predicted"/>